<dbReference type="GO" id="GO:0046677">
    <property type="term" value="P:response to antibiotic"/>
    <property type="evidence" value="ECO:0007669"/>
    <property type="project" value="UniProtKB-KW"/>
</dbReference>
<name>A0A1H0P4M0_9MICO</name>
<gene>
    <name evidence="9" type="ORF">SAMN04489867_1138</name>
</gene>
<dbReference type="InterPro" id="IPR013525">
    <property type="entry name" value="ABC2_TM"/>
</dbReference>
<dbReference type="EMBL" id="LT629711">
    <property type="protein sequence ID" value="SDO99891.1"/>
    <property type="molecule type" value="Genomic_DNA"/>
</dbReference>
<dbReference type="GO" id="GO:0140359">
    <property type="term" value="F:ABC-type transporter activity"/>
    <property type="evidence" value="ECO:0007669"/>
    <property type="project" value="InterPro"/>
</dbReference>
<proteinExistence type="predicted"/>
<evidence type="ECO:0000259" key="8">
    <source>
        <dbReference type="Pfam" id="PF12698"/>
    </source>
</evidence>
<dbReference type="InterPro" id="IPR000412">
    <property type="entry name" value="ABC_2_transport"/>
</dbReference>
<keyword evidence="5" id="KW-0046">Antibiotic resistance</keyword>
<dbReference type="Pfam" id="PF12698">
    <property type="entry name" value="ABC2_membrane_3"/>
    <property type="match status" value="1"/>
</dbReference>
<feature type="transmembrane region" description="Helical" evidence="7">
    <location>
        <begin position="120"/>
        <end position="147"/>
    </location>
</feature>
<keyword evidence="10" id="KW-1185">Reference proteome</keyword>
<sequence length="264" mass="26621">MTTADPAGAEAALGAMRPGPSSPATRVLAQARFEAVTLLRNGEQLLVAVLLPAAVLVGLVQAESISLGDGRRVDLAVPGVLALCVISSAFTGQAISTAFDRRYGVLRLLGTTPLGRGGLVLAKAVAVLAVIAVQVVLIGALGAALGWEPAGRGIPAALVALILGTWAFAALALLLGGTLRAEGVLAVANLLWVALLGLGGVVVAGTELPARFETVLSLLPSAALGDSLRAALVDGHAAPGAWLVLTAWAVGATLAARRFFRWND</sequence>
<dbReference type="GO" id="GO:0043190">
    <property type="term" value="C:ATP-binding cassette (ABC) transporter complex"/>
    <property type="evidence" value="ECO:0007669"/>
    <property type="project" value="InterPro"/>
</dbReference>
<evidence type="ECO:0000313" key="9">
    <source>
        <dbReference type="EMBL" id="SDO99891.1"/>
    </source>
</evidence>
<organism evidence="9 10">
    <name type="scientific">Pedococcus dokdonensis</name>
    <dbReference type="NCBI Taxonomy" id="443156"/>
    <lineage>
        <taxon>Bacteria</taxon>
        <taxon>Bacillati</taxon>
        <taxon>Actinomycetota</taxon>
        <taxon>Actinomycetes</taxon>
        <taxon>Micrococcales</taxon>
        <taxon>Intrasporangiaceae</taxon>
        <taxon>Pedococcus</taxon>
    </lineage>
</organism>
<evidence type="ECO:0000256" key="5">
    <source>
        <dbReference type="ARBA" id="ARBA00023251"/>
    </source>
</evidence>
<evidence type="ECO:0000256" key="6">
    <source>
        <dbReference type="SAM" id="MobiDB-lite"/>
    </source>
</evidence>
<feature type="transmembrane region" description="Helical" evidence="7">
    <location>
        <begin position="153"/>
        <end position="176"/>
    </location>
</feature>
<feature type="transmembrane region" description="Helical" evidence="7">
    <location>
        <begin position="183"/>
        <end position="204"/>
    </location>
</feature>
<dbReference type="InterPro" id="IPR051784">
    <property type="entry name" value="Nod_factor_ABC_transporter"/>
</dbReference>
<evidence type="ECO:0000313" key="10">
    <source>
        <dbReference type="Proteomes" id="UP000199077"/>
    </source>
</evidence>
<comment type="subcellular location">
    <subcellularLocation>
        <location evidence="1">Membrane</location>
        <topology evidence="1">Multi-pass membrane protein</topology>
    </subcellularLocation>
</comment>
<feature type="compositionally biased region" description="Low complexity" evidence="6">
    <location>
        <begin position="1"/>
        <end position="15"/>
    </location>
</feature>
<feature type="domain" description="ABC-2 type transporter transmembrane" evidence="8">
    <location>
        <begin position="76"/>
        <end position="253"/>
    </location>
</feature>
<evidence type="ECO:0000256" key="1">
    <source>
        <dbReference type="ARBA" id="ARBA00004141"/>
    </source>
</evidence>
<feature type="transmembrane region" description="Helical" evidence="7">
    <location>
        <begin position="45"/>
        <end position="63"/>
    </location>
</feature>
<dbReference type="AlphaFoldDB" id="A0A1H0P4M0"/>
<accession>A0A1H0P4M0</accession>
<evidence type="ECO:0000256" key="4">
    <source>
        <dbReference type="ARBA" id="ARBA00023136"/>
    </source>
</evidence>
<keyword evidence="3 7" id="KW-1133">Transmembrane helix</keyword>
<reference evidence="10" key="1">
    <citation type="submission" date="2016-10" db="EMBL/GenBank/DDBJ databases">
        <authorList>
            <person name="Varghese N."/>
            <person name="Submissions S."/>
        </authorList>
    </citation>
    <scope>NUCLEOTIDE SEQUENCE [LARGE SCALE GENOMIC DNA]</scope>
    <source>
        <strain evidence="10">DSM 22329</strain>
    </source>
</reference>
<dbReference type="STRING" id="443156.SAMN04489867_1138"/>
<feature type="transmembrane region" description="Helical" evidence="7">
    <location>
        <begin position="241"/>
        <end position="260"/>
    </location>
</feature>
<evidence type="ECO:0000256" key="2">
    <source>
        <dbReference type="ARBA" id="ARBA00022692"/>
    </source>
</evidence>
<dbReference type="Proteomes" id="UP000199077">
    <property type="component" value="Chromosome I"/>
</dbReference>
<dbReference type="PANTHER" id="PTHR43229">
    <property type="entry name" value="NODULATION PROTEIN J"/>
    <property type="match status" value="1"/>
</dbReference>
<dbReference type="PIRSF" id="PIRSF006648">
    <property type="entry name" value="DrrB"/>
    <property type="match status" value="1"/>
</dbReference>
<feature type="region of interest" description="Disordered" evidence="6">
    <location>
        <begin position="1"/>
        <end position="21"/>
    </location>
</feature>
<dbReference type="PANTHER" id="PTHR43229:SF2">
    <property type="entry name" value="NODULATION PROTEIN J"/>
    <property type="match status" value="1"/>
</dbReference>
<feature type="transmembrane region" description="Helical" evidence="7">
    <location>
        <begin position="75"/>
        <end position="99"/>
    </location>
</feature>
<keyword evidence="2 7" id="KW-0812">Transmembrane</keyword>
<dbReference type="RefSeq" id="WP_331712528.1">
    <property type="nucleotide sequence ID" value="NZ_LT629711.1"/>
</dbReference>
<keyword evidence="4 7" id="KW-0472">Membrane</keyword>
<evidence type="ECO:0000256" key="3">
    <source>
        <dbReference type="ARBA" id="ARBA00022989"/>
    </source>
</evidence>
<evidence type="ECO:0000256" key="7">
    <source>
        <dbReference type="SAM" id="Phobius"/>
    </source>
</evidence>
<protein>
    <submittedName>
        <fullName evidence="9">ABC-2 type transport system permease protein</fullName>
    </submittedName>
</protein>